<dbReference type="EMBL" id="JACVVK020000670">
    <property type="protein sequence ID" value="KAK7457742.1"/>
    <property type="molecule type" value="Genomic_DNA"/>
</dbReference>
<accession>A0ABD0J3R5</accession>
<evidence type="ECO:0000313" key="1">
    <source>
        <dbReference type="EMBL" id="KAK7457742.1"/>
    </source>
</evidence>
<dbReference type="Proteomes" id="UP001519460">
    <property type="component" value="Unassembled WGS sequence"/>
</dbReference>
<protein>
    <submittedName>
        <fullName evidence="1">Uncharacterized protein</fullName>
    </submittedName>
</protein>
<organism evidence="1 2">
    <name type="scientific">Batillaria attramentaria</name>
    <dbReference type="NCBI Taxonomy" id="370345"/>
    <lineage>
        <taxon>Eukaryota</taxon>
        <taxon>Metazoa</taxon>
        <taxon>Spiralia</taxon>
        <taxon>Lophotrochozoa</taxon>
        <taxon>Mollusca</taxon>
        <taxon>Gastropoda</taxon>
        <taxon>Caenogastropoda</taxon>
        <taxon>Sorbeoconcha</taxon>
        <taxon>Cerithioidea</taxon>
        <taxon>Batillariidae</taxon>
        <taxon>Batillaria</taxon>
    </lineage>
</organism>
<name>A0ABD0J3R5_9CAEN</name>
<gene>
    <name evidence="1" type="ORF">BaRGS_00039203</name>
</gene>
<keyword evidence="2" id="KW-1185">Reference proteome</keyword>
<sequence>MNKVSVHSYFSIAAATFDFHVRYWMPAPPQYRTTWQKRDEVARVCGTTVRGNHRCRQSTGDAGAEISRIPLRRCSLFATHYKRERTEYDYRRFKAVDKLNTLRFLLVISHQVYALMLPAAGELGNV</sequence>
<comment type="caution">
    <text evidence="1">The sequence shown here is derived from an EMBL/GenBank/DDBJ whole genome shotgun (WGS) entry which is preliminary data.</text>
</comment>
<dbReference type="AlphaFoldDB" id="A0ABD0J3R5"/>
<reference evidence="1 2" key="1">
    <citation type="journal article" date="2023" name="Sci. Data">
        <title>Genome assembly of the Korean intertidal mud-creeper Batillaria attramentaria.</title>
        <authorList>
            <person name="Patra A.K."/>
            <person name="Ho P.T."/>
            <person name="Jun S."/>
            <person name="Lee S.J."/>
            <person name="Kim Y."/>
            <person name="Won Y.J."/>
        </authorList>
    </citation>
    <scope>NUCLEOTIDE SEQUENCE [LARGE SCALE GENOMIC DNA]</scope>
    <source>
        <strain evidence="1">Wonlab-2016</strain>
    </source>
</reference>
<proteinExistence type="predicted"/>
<evidence type="ECO:0000313" key="2">
    <source>
        <dbReference type="Proteomes" id="UP001519460"/>
    </source>
</evidence>